<dbReference type="Pfam" id="PF13561">
    <property type="entry name" value="adh_short_C2"/>
    <property type="match status" value="1"/>
</dbReference>
<dbReference type="InterPro" id="IPR002347">
    <property type="entry name" value="SDR_fam"/>
</dbReference>
<gene>
    <name evidence="3" type="ORF">BZG36_04239</name>
</gene>
<protein>
    <submittedName>
        <fullName evidence="3">Uncharacterized protein</fullName>
    </submittedName>
</protein>
<sequence>MELPNGLQFSLRGKVAAVTGGVAGSVSPLLRRSLAQVPMSPLLNVSNKNAHEVAKQICDAISAIVSDFGSLDIMVANAGIAASGKTEDFDPEEFKRVHEVNVNGVLYTMQAAANSIITMSSAVAHVVTRPQLPAAYCSSKAAASMLTRCVATEWANQGVRVNANCQAT</sequence>
<organism evidence="3 4">
    <name type="scientific">Bifiguratus adelaidae</name>
    <dbReference type="NCBI Taxonomy" id="1938954"/>
    <lineage>
        <taxon>Eukaryota</taxon>
        <taxon>Fungi</taxon>
        <taxon>Fungi incertae sedis</taxon>
        <taxon>Mucoromycota</taxon>
        <taxon>Mucoromycotina</taxon>
        <taxon>Endogonomycetes</taxon>
        <taxon>Endogonales</taxon>
        <taxon>Endogonales incertae sedis</taxon>
        <taxon>Bifiguratus</taxon>
    </lineage>
</organism>
<reference evidence="3 4" key="1">
    <citation type="journal article" date="2017" name="Mycologia">
        <title>Bifiguratus adelaidae, gen. et sp. nov., a new member of Mucoromycotina in endophytic and soil-dwelling habitats.</title>
        <authorList>
            <person name="Torres-Cruz T.J."/>
            <person name="Billingsley Tobias T.L."/>
            <person name="Almatruk M."/>
            <person name="Hesse C."/>
            <person name="Kuske C.R."/>
            <person name="Desiro A."/>
            <person name="Benucci G.M."/>
            <person name="Bonito G."/>
            <person name="Stajich J.E."/>
            <person name="Dunlap C."/>
            <person name="Arnold A.E."/>
            <person name="Porras-Alfaro A."/>
        </authorList>
    </citation>
    <scope>NUCLEOTIDE SEQUENCE [LARGE SCALE GENOMIC DNA]</scope>
    <source>
        <strain evidence="3 4">AZ0501</strain>
    </source>
</reference>
<comment type="similarity">
    <text evidence="1">Belongs to the short-chain dehydrogenases/reductases (SDR) family.</text>
</comment>
<dbReference type="OrthoDB" id="1669814at2759"/>
<dbReference type="InterPro" id="IPR036291">
    <property type="entry name" value="NAD(P)-bd_dom_sf"/>
</dbReference>
<keyword evidence="4" id="KW-1185">Reference proteome</keyword>
<dbReference type="SUPFAM" id="SSF51735">
    <property type="entry name" value="NAD(P)-binding Rossmann-fold domains"/>
    <property type="match status" value="1"/>
</dbReference>
<evidence type="ECO:0000313" key="4">
    <source>
        <dbReference type="Proteomes" id="UP000242875"/>
    </source>
</evidence>
<dbReference type="GO" id="GO:0016616">
    <property type="term" value="F:oxidoreductase activity, acting on the CH-OH group of donors, NAD or NADP as acceptor"/>
    <property type="evidence" value="ECO:0007669"/>
    <property type="project" value="TreeGrafter"/>
</dbReference>
<evidence type="ECO:0000313" key="3">
    <source>
        <dbReference type="EMBL" id="OZJ04237.1"/>
    </source>
</evidence>
<accession>A0A261Y0U5</accession>
<evidence type="ECO:0000256" key="1">
    <source>
        <dbReference type="ARBA" id="ARBA00006484"/>
    </source>
</evidence>
<keyword evidence="2" id="KW-0560">Oxidoreductase</keyword>
<dbReference type="AlphaFoldDB" id="A0A261Y0U5"/>
<dbReference type="Gene3D" id="3.40.50.720">
    <property type="entry name" value="NAD(P)-binding Rossmann-like Domain"/>
    <property type="match status" value="1"/>
</dbReference>
<dbReference type="Proteomes" id="UP000242875">
    <property type="component" value="Unassembled WGS sequence"/>
</dbReference>
<dbReference type="PANTHER" id="PTHR42760">
    <property type="entry name" value="SHORT-CHAIN DEHYDROGENASES/REDUCTASES FAMILY MEMBER"/>
    <property type="match status" value="1"/>
</dbReference>
<dbReference type="PRINTS" id="PR00081">
    <property type="entry name" value="GDHRDH"/>
</dbReference>
<dbReference type="EMBL" id="MVBO01000048">
    <property type="protein sequence ID" value="OZJ04237.1"/>
    <property type="molecule type" value="Genomic_DNA"/>
</dbReference>
<dbReference type="PRINTS" id="PR00080">
    <property type="entry name" value="SDRFAMILY"/>
</dbReference>
<proteinExistence type="inferred from homology"/>
<dbReference type="PANTHER" id="PTHR42760:SF115">
    <property type="entry name" value="3-OXOACYL-[ACYL-CARRIER-PROTEIN] REDUCTASE FABG"/>
    <property type="match status" value="1"/>
</dbReference>
<name>A0A261Y0U5_9FUNG</name>
<evidence type="ECO:0000256" key="2">
    <source>
        <dbReference type="ARBA" id="ARBA00023002"/>
    </source>
</evidence>
<comment type="caution">
    <text evidence="3">The sequence shown here is derived from an EMBL/GenBank/DDBJ whole genome shotgun (WGS) entry which is preliminary data.</text>
</comment>